<dbReference type="InParanoid" id="E4ZU04"/>
<keyword evidence="2" id="KW-1185">Reference proteome</keyword>
<proteinExistence type="predicted"/>
<dbReference type="VEuPathDB" id="FungiDB:LEMA_P117170.1"/>
<dbReference type="EMBL" id="FP929125">
    <property type="protein sequence ID" value="CBX94714.1"/>
    <property type="molecule type" value="Genomic_DNA"/>
</dbReference>
<accession>E4ZU04</accession>
<dbReference type="AlphaFoldDB" id="E4ZU04"/>
<dbReference type="Proteomes" id="UP000002668">
    <property type="component" value="Genome"/>
</dbReference>
<evidence type="ECO:0000313" key="1">
    <source>
        <dbReference type="EMBL" id="CBX94714.1"/>
    </source>
</evidence>
<dbReference type="OMA" id="FTCKHTT"/>
<dbReference type="eggNOG" id="ENOG502RWZ7">
    <property type="taxonomic scope" value="Eukaryota"/>
</dbReference>
<reference evidence="2" key="1">
    <citation type="journal article" date="2011" name="Nat. Commun.">
        <title>Effector diversification within compartments of the Leptosphaeria maculans genome affected by Repeat-Induced Point mutations.</title>
        <authorList>
            <person name="Rouxel T."/>
            <person name="Grandaubert J."/>
            <person name="Hane J.K."/>
            <person name="Hoede C."/>
            <person name="van de Wouw A.P."/>
            <person name="Couloux A."/>
            <person name="Dominguez V."/>
            <person name="Anthouard V."/>
            <person name="Bally P."/>
            <person name="Bourras S."/>
            <person name="Cozijnsen A.J."/>
            <person name="Ciuffetti L.M."/>
            <person name="Degrave A."/>
            <person name="Dilmaghani A."/>
            <person name="Duret L."/>
            <person name="Fudal I."/>
            <person name="Goodwin S.B."/>
            <person name="Gout L."/>
            <person name="Glaser N."/>
            <person name="Linglin J."/>
            <person name="Kema G.H.J."/>
            <person name="Lapalu N."/>
            <person name="Lawrence C.B."/>
            <person name="May K."/>
            <person name="Meyer M."/>
            <person name="Ollivier B."/>
            <person name="Poulain J."/>
            <person name="Schoch C.L."/>
            <person name="Simon A."/>
            <person name="Spatafora J.W."/>
            <person name="Stachowiak A."/>
            <person name="Turgeon B.G."/>
            <person name="Tyler B.M."/>
            <person name="Vincent D."/>
            <person name="Weissenbach J."/>
            <person name="Amselem J."/>
            <person name="Quesneville H."/>
            <person name="Oliver R.P."/>
            <person name="Wincker P."/>
            <person name="Balesdent M.-H."/>
            <person name="Howlett B.J."/>
        </authorList>
    </citation>
    <scope>NUCLEOTIDE SEQUENCE [LARGE SCALE GENOMIC DNA]</scope>
    <source>
        <strain evidence="2">JN3 / isolate v23.1.3 / race Av1-4-5-6-7-8</strain>
    </source>
</reference>
<dbReference type="GeneID" id="13287581"/>
<protein>
    <submittedName>
        <fullName evidence="1">Uncharacterized protein</fullName>
    </submittedName>
</protein>
<dbReference type="RefSeq" id="XP_003838193.1">
    <property type="nucleotide sequence ID" value="XM_003838145.1"/>
</dbReference>
<evidence type="ECO:0000313" key="2">
    <source>
        <dbReference type="Proteomes" id="UP000002668"/>
    </source>
</evidence>
<dbReference type="OrthoDB" id="3741380at2759"/>
<sequence length="308" mass="34808">MASNYRLLLSQLPPELRIEIYSYLSTKDTTCTPTARFLPFQLKYYECKHTSITITPVHHGSNSLLALQPYRFLEAHEYHAWLKANAVQLNIKVVFKGKVGTFVHDNWVKKVESHLQKLIKQHPWLGKVADYHIQIHWDASDGVLKGRKKKPTGQIPRDMAKALTMLMDEKVKKKQGCVKVRLLLAHRIAVEHVFFGTRFGLGVFLAVPAMDEGAKEFTMEAWKTRHLDVSKDGDKIAHPASAVEKGGKALAVVDASRREFDIGASHLFMKKTIKKGETIESIWGDVQFEGGVGPDRVLVELMDDCHGK</sequence>
<organism evidence="2">
    <name type="scientific">Leptosphaeria maculans (strain JN3 / isolate v23.1.3 / race Av1-4-5-6-7-8)</name>
    <name type="common">Blackleg fungus</name>
    <name type="synonym">Phoma lingam</name>
    <dbReference type="NCBI Taxonomy" id="985895"/>
    <lineage>
        <taxon>Eukaryota</taxon>
        <taxon>Fungi</taxon>
        <taxon>Dikarya</taxon>
        <taxon>Ascomycota</taxon>
        <taxon>Pezizomycotina</taxon>
        <taxon>Dothideomycetes</taxon>
        <taxon>Pleosporomycetidae</taxon>
        <taxon>Pleosporales</taxon>
        <taxon>Pleosporineae</taxon>
        <taxon>Leptosphaeriaceae</taxon>
        <taxon>Plenodomus</taxon>
        <taxon>Plenodomus lingam/Leptosphaeria maculans species complex</taxon>
    </lineage>
</organism>
<name>E4ZU04_LEPMJ</name>
<dbReference type="HOGENOM" id="CLU_077733_0_0_1"/>
<gene>
    <name evidence="1" type="ORF">LEMA_P117170.1</name>
</gene>